<evidence type="ECO:0000256" key="2">
    <source>
        <dbReference type="ARBA" id="ARBA00022676"/>
    </source>
</evidence>
<dbReference type="Pfam" id="PF05406">
    <property type="entry name" value="WGR"/>
    <property type="match status" value="1"/>
</dbReference>
<protein>
    <recommendedName>
        <fullName evidence="8">Poly [ADP-ribose] polymerase</fullName>
        <shortName evidence="8">PARP</shortName>
        <ecNumber evidence="8">2.4.2.-</ecNumber>
    </recommendedName>
</protein>
<dbReference type="CDD" id="cd07997">
    <property type="entry name" value="WGR_PARP"/>
    <property type="match status" value="1"/>
</dbReference>
<feature type="repeat" description="ANK" evidence="7">
    <location>
        <begin position="565"/>
        <end position="597"/>
    </location>
</feature>
<feature type="domain" description="PARP catalytic" evidence="10">
    <location>
        <begin position="2030"/>
        <end position="2243"/>
    </location>
</feature>
<dbReference type="InterPro" id="IPR012317">
    <property type="entry name" value="Poly(ADP-ribose)pol_cat_dom"/>
</dbReference>
<name>A0AAF3EFP9_9BILA</name>
<evidence type="ECO:0000256" key="9">
    <source>
        <dbReference type="SAM" id="MobiDB-lite"/>
    </source>
</evidence>
<accession>A0AAF3EFP9</accession>
<feature type="repeat" description="ANK" evidence="7">
    <location>
        <begin position="418"/>
        <end position="440"/>
    </location>
</feature>
<proteinExistence type="predicted"/>
<dbReference type="Pfam" id="PF02877">
    <property type="entry name" value="PARP_reg"/>
    <property type="match status" value="1"/>
</dbReference>
<dbReference type="SUPFAM" id="SSF142921">
    <property type="entry name" value="WGR domain-like"/>
    <property type="match status" value="1"/>
</dbReference>
<dbReference type="SUPFAM" id="SSF47587">
    <property type="entry name" value="Domain of poly(ADP-ribose) polymerase"/>
    <property type="match status" value="1"/>
</dbReference>
<dbReference type="Gene3D" id="3.90.228.10">
    <property type="match status" value="1"/>
</dbReference>
<feature type="region of interest" description="Disordered" evidence="9">
    <location>
        <begin position="35"/>
        <end position="65"/>
    </location>
</feature>
<dbReference type="GO" id="GO:0003950">
    <property type="term" value="F:NAD+ poly-ADP-ribosyltransferase activity"/>
    <property type="evidence" value="ECO:0007669"/>
    <property type="project" value="UniProtKB-UniRule"/>
</dbReference>
<dbReference type="InterPro" id="IPR036770">
    <property type="entry name" value="Ankyrin_rpt-contain_sf"/>
</dbReference>
<evidence type="ECO:0000256" key="1">
    <source>
        <dbReference type="ARBA" id="ARBA00004123"/>
    </source>
</evidence>
<dbReference type="EC" id="2.4.2.-" evidence="8"/>
<dbReference type="PROSITE" id="PS51977">
    <property type="entry name" value="WGR"/>
    <property type="match status" value="1"/>
</dbReference>
<sequence>MKVIPVRGKAVQTPYPGHPAPARLRRDRKQFVPFVYSAPGGGTARTPKRKGGQGKGKRHAKKAATPIRKVKDGKISKKTAKGKVEKAKKEKAKTAKIRKVGNDRLVARPGVKEYAVNPFIFGKSNPDYVSSATQHRAVYRALKKKDMKEFKAIVSQKNFDLNLLQTSFSYLVWETPQAVVMTSGDKKLIEEYLKELPKLQKIEREVAHEPNLLQRRSVGHRNFFMLGRRTRQIEMSRGAREGNNALVIYQENDRNHHYCYPDERVRTLLSGIDFLTMDKIQSECEKCQGVEAFEPSDLINVIRFGLRETASNVIKLVHNHDVNELHKITLEGGKLPARILSISIKKKAFENRCVTPMHTAAINPNVEYLKAFHAIEPNISMVDVDNWTVAHYASVCSGTGPLKYLISMNTPLLVMNKREETPLHCAARAGRIDCVKTLLEWYDKYENQTKDGKVQNDEETEAEDEENEDEPRAKKAKKIKVDPTKSIINYKDRRGFTALHLAVLWERHDVVKILLKHPKIDVEAQTTAGDKKISPLSIACGTGQLEMTKSLIDDGKALIESKDKLRRSPLLHAAMNGQDHVVAYLLKKGADLKKSDSSGNSPAHYAAAYGFLSTLKILAEVDPSCLSASNDWHLTPLSVAYLKGHYGIVSWMLDGEHSKDVEINCKDNEGVTLISSLLSYFDENFALQLPEQIKFLTERGADCSIGDGSGTTPLHIFASLKMPLCEKMAKNDTKCLTIDQYKACVDLLLKAGASVSAQHEEGATPFQIALESGNLLLAEYLLSKAQDEKSILITKESNLFEHLFALPEKVNGETKIWPNPTAPLKVQYDISNLLDTILQAVPEKAKEWLNKKQKEAPGTPVTLIALTYIKFANQATTNNCPNQKQLGNVIGVILLNALRKVLQFAPETLNQADPVLKENQVSLIHTAVTDTKEGKLLDLVFKEATTQKRLAELLSMRNLVLETPLQAAICSCDEEKVIKILKVSKEHGCADGVHNALIQKWIDIDKKRVSLSKSVVHMLVEKEMIKALDDLELSDEEWQRTDKDTSLVLAEHQPRGNSAYHYACRSLNTKTIALLKKLRKPNESGLGGMSPLHVAVDAERTYSADAFIEPIEFVAEMCDVNARDEKGRTALHYAFTKATDESPQKCDPIAVVSLLLRMMDSKAICVADEDGNTALHMAAMRDANICAVTLLHHGCSLDATNKGGNTALGLAVYKQWPQTTLTLIQAHADIHKKIFGPEPEKTENDEWTWITETRAEAERLIQSVPEMVVRNEWHSMVYVILDLLEKSPTTVGELAKAALGNGQNNFSQYLLKLLQSSITAFTRKGNTIDLASMKLMQTFINGMKTNLDESSEKVLSILLDFGIEWIDANGESEILEAASKRGFWKLIVYLKNHQTGILQWPRVTVLGKAKILSGFIECWTNFCATDDVKAGIEALASDEVFNQMVDYPKIALDGYPYSLNPPEIHKSTAMIRAIEAQNPELIVFLQNLKCPLPSNALMLAVNTNQRSVVKAVCEGVKEELPVTSQLNQNGLIGRRFVQKKRITQMRATFMGTFAHNRKRPPISIGQQNGNSKKKRRNDSGSGSESDEEEEDNQSATSNEESEQEEEEDQNEPKKAPKLTLRLKKNIKLDFVDENGRNVFHFLVAPTGWENTDLLEALFDVDRRVAKDLLNQADNDGVTPKKLAAKLMQRKMYKAMAKLTAGGANEMEKIPAQNVTALVSKYDFDADAKQFIEKYVKAQKEKDAQKPEDRTPHSKSGYEKTGEIVRDDETGQLFKILLNKTDLQYGTYGFHNYYRMELLKRKDAELYILFTHWGRIGDARGEHQTTPFSEQAKAIKEFKSVFRQKCGQDWGPFDKFQEIEKKYRLIKINNNSVKVRLHRLPIELNTEDTEDQIYKFIKDIGNVKSLGKNLKQVRIGNVQIDSPLGEISKEDVIKAREIIKEITELNEEIDKIRADKNPNVDKLLASLNKQRQLSSKFFSHIPMGGFDHTAIPVLDNQQWMRYCEEALNTLEDVEIATRILCASSWRNKECDSIRYIQSAMECDFRSLSPKEPIAQRILQCIRESSKAKVLGMIEVTSRVSTEKFNKHINEDGQIYLWHGTKAVNLISILKNGFHSQPSNALQCGQAYGKGVYFADTFSKSEAYSQPSAAGVNYMLLCQIAPGKTLRGTDFLFETPKQFNFDTRYVTGTKGPDMLQAVNIDGVTVPCGPLVTQQAQSYWGSPWSEYIVRDVARTRPKYIILWKAN</sequence>
<dbReference type="Pfam" id="PF12796">
    <property type="entry name" value="Ank_2"/>
    <property type="match status" value="3"/>
</dbReference>
<evidence type="ECO:0000256" key="8">
    <source>
        <dbReference type="RuleBase" id="RU362114"/>
    </source>
</evidence>
<dbReference type="SUPFAM" id="SSF48403">
    <property type="entry name" value="Ankyrin repeat"/>
    <property type="match status" value="3"/>
</dbReference>
<dbReference type="InterPro" id="IPR008893">
    <property type="entry name" value="WGR_domain"/>
</dbReference>
<dbReference type="PANTHER" id="PTHR10459">
    <property type="entry name" value="DNA LIGASE"/>
    <property type="match status" value="1"/>
</dbReference>
<dbReference type="PROSITE" id="PS51059">
    <property type="entry name" value="PARP_CATALYTIC"/>
    <property type="match status" value="1"/>
</dbReference>
<dbReference type="PROSITE" id="PS50297">
    <property type="entry name" value="ANK_REP_REGION"/>
    <property type="match status" value="4"/>
</dbReference>
<feature type="repeat" description="ANK" evidence="7">
    <location>
        <begin position="1170"/>
        <end position="1202"/>
    </location>
</feature>
<dbReference type="InterPro" id="IPR036616">
    <property type="entry name" value="Poly(ADP-ribose)pol_reg_dom_sf"/>
</dbReference>
<dbReference type="Gene3D" id="1.25.40.20">
    <property type="entry name" value="Ankyrin repeat-containing domain"/>
    <property type="match status" value="4"/>
</dbReference>
<dbReference type="GO" id="GO:1990404">
    <property type="term" value="F:NAD+-protein mono-ADP-ribosyltransferase activity"/>
    <property type="evidence" value="ECO:0007669"/>
    <property type="project" value="TreeGrafter"/>
</dbReference>
<feature type="compositionally biased region" description="Basic residues" evidence="9">
    <location>
        <begin position="46"/>
        <end position="62"/>
    </location>
</feature>
<evidence type="ECO:0000256" key="5">
    <source>
        <dbReference type="ARBA" id="ARBA00023027"/>
    </source>
</evidence>
<dbReference type="SUPFAM" id="SSF56399">
    <property type="entry name" value="ADP-ribosylation"/>
    <property type="match status" value="1"/>
</dbReference>
<keyword evidence="3 8" id="KW-0808">Transferase</keyword>
<reference evidence="14" key="1">
    <citation type="submission" date="2024-02" db="UniProtKB">
        <authorList>
            <consortium name="WormBaseParasite"/>
        </authorList>
    </citation>
    <scope>IDENTIFICATION</scope>
</reference>
<dbReference type="WBParaSite" id="MBELARI_LOCUS12798">
    <property type="protein sequence ID" value="MBELARI_LOCUS12798"/>
    <property type="gene ID" value="MBELARI_LOCUS12798"/>
</dbReference>
<evidence type="ECO:0000259" key="10">
    <source>
        <dbReference type="PROSITE" id="PS51059"/>
    </source>
</evidence>
<dbReference type="InterPro" id="IPR050800">
    <property type="entry name" value="ARTD/PARP"/>
</dbReference>
<dbReference type="GO" id="GO:0005730">
    <property type="term" value="C:nucleolus"/>
    <property type="evidence" value="ECO:0007669"/>
    <property type="project" value="TreeGrafter"/>
</dbReference>
<dbReference type="GO" id="GO:0070212">
    <property type="term" value="P:protein poly-ADP-ribosylation"/>
    <property type="evidence" value="ECO:0007669"/>
    <property type="project" value="TreeGrafter"/>
</dbReference>
<dbReference type="PANTHER" id="PTHR10459:SF117">
    <property type="entry name" value="POLY [ADP-RIBOSE] POLYMERASE TANKYRASE"/>
    <property type="match status" value="1"/>
</dbReference>
<dbReference type="GO" id="GO:0016779">
    <property type="term" value="F:nucleotidyltransferase activity"/>
    <property type="evidence" value="ECO:0007669"/>
    <property type="project" value="UniProtKB-KW"/>
</dbReference>
<dbReference type="SMART" id="SM00773">
    <property type="entry name" value="WGR"/>
    <property type="match status" value="1"/>
</dbReference>
<keyword evidence="7" id="KW-0040">ANK repeat</keyword>
<keyword evidence="5 8" id="KW-0520">NAD</keyword>
<feature type="domain" description="PARP alpha-helical" evidence="11">
    <location>
        <begin position="1885"/>
        <end position="2020"/>
    </location>
</feature>
<feature type="region of interest" description="Disordered" evidence="9">
    <location>
        <begin position="1551"/>
        <end position="1617"/>
    </location>
</feature>
<feature type="region of interest" description="Disordered" evidence="9">
    <location>
        <begin position="450"/>
        <end position="478"/>
    </location>
</feature>
<evidence type="ECO:0000256" key="3">
    <source>
        <dbReference type="ARBA" id="ARBA00022679"/>
    </source>
</evidence>
<dbReference type="InterPro" id="IPR004102">
    <property type="entry name" value="Poly(ADP-ribose)pol_reg_dom"/>
</dbReference>
<keyword evidence="6" id="KW-0539">Nucleus</keyword>
<feature type="region of interest" description="Disordered" evidence="9">
    <location>
        <begin position="1738"/>
        <end position="1760"/>
    </location>
</feature>
<dbReference type="Gene3D" id="1.20.142.10">
    <property type="entry name" value="Poly(ADP-ribose) polymerase, regulatory domain"/>
    <property type="match status" value="1"/>
</dbReference>
<dbReference type="GO" id="GO:0006302">
    <property type="term" value="P:double-strand break repair"/>
    <property type="evidence" value="ECO:0007669"/>
    <property type="project" value="TreeGrafter"/>
</dbReference>
<evidence type="ECO:0000259" key="12">
    <source>
        <dbReference type="PROSITE" id="PS51977"/>
    </source>
</evidence>
<evidence type="ECO:0000256" key="7">
    <source>
        <dbReference type="PROSITE-ProRule" id="PRU00023"/>
    </source>
</evidence>
<evidence type="ECO:0000259" key="11">
    <source>
        <dbReference type="PROSITE" id="PS51060"/>
    </source>
</evidence>
<keyword evidence="4" id="KW-0548">Nucleotidyltransferase</keyword>
<keyword evidence="2 8" id="KW-0328">Glycosyltransferase</keyword>
<dbReference type="InterPro" id="IPR036930">
    <property type="entry name" value="WGR_dom_sf"/>
</dbReference>
<feature type="compositionally biased region" description="Acidic residues" evidence="9">
    <location>
        <begin position="1599"/>
        <end position="1609"/>
    </location>
</feature>
<dbReference type="PROSITE" id="PS51060">
    <property type="entry name" value="PARP_ALPHA_HD"/>
    <property type="match status" value="1"/>
</dbReference>
<dbReference type="Proteomes" id="UP000887575">
    <property type="component" value="Unassembled WGS sequence"/>
</dbReference>
<feature type="domain" description="WGR" evidence="12">
    <location>
        <begin position="1760"/>
        <end position="1862"/>
    </location>
</feature>
<evidence type="ECO:0000313" key="13">
    <source>
        <dbReference type="Proteomes" id="UP000887575"/>
    </source>
</evidence>
<dbReference type="PROSITE" id="PS50088">
    <property type="entry name" value="ANK_REPEAT"/>
    <property type="match status" value="4"/>
</dbReference>
<dbReference type="SMART" id="SM00248">
    <property type="entry name" value="ANK"/>
    <property type="match status" value="16"/>
</dbReference>
<evidence type="ECO:0000256" key="4">
    <source>
        <dbReference type="ARBA" id="ARBA00022695"/>
    </source>
</evidence>
<organism evidence="13 14">
    <name type="scientific">Mesorhabditis belari</name>
    <dbReference type="NCBI Taxonomy" id="2138241"/>
    <lineage>
        <taxon>Eukaryota</taxon>
        <taxon>Metazoa</taxon>
        <taxon>Ecdysozoa</taxon>
        <taxon>Nematoda</taxon>
        <taxon>Chromadorea</taxon>
        <taxon>Rhabditida</taxon>
        <taxon>Rhabditina</taxon>
        <taxon>Rhabditomorpha</taxon>
        <taxon>Rhabditoidea</taxon>
        <taxon>Rhabditidae</taxon>
        <taxon>Mesorhabditinae</taxon>
        <taxon>Mesorhabditis</taxon>
    </lineage>
</organism>
<keyword evidence="13" id="KW-1185">Reference proteome</keyword>
<dbReference type="Pfam" id="PF00644">
    <property type="entry name" value="PARP"/>
    <property type="match status" value="1"/>
</dbReference>
<dbReference type="InterPro" id="IPR002110">
    <property type="entry name" value="Ankyrin_rpt"/>
</dbReference>
<evidence type="ECO:0000313" key="14">
    <source>
        <dbReference type="WBParaSite" id="MBELARI_LOCUS12798"/>
    </source>
</evidence>
<evidence type="ECO:0000256" key="6">
    <source>
        <dbReference type="ARBA" id="ARBA00023242"/>
    </source>
</evidence>
<feature type="region of interest" description="Disordered" evidence="9">
    <location>
        <begin position="1"/>
        <end position="22"/>
    </location>
</feature>
<feature type="repeat" description="ANK" evidence="7">
    <location>
        <begin position="494"/>
        <end position="517"/>
    </location>
</feature>
<feature type="compositionally biased region" description="Acidic residues" evidence="9">
    <location>
        <begin position="457"/>
        <end position="469"/>
    </location>
</feature>
<comment type="subcellular location">
    <subcellularLocation>
        <location evidence="1">Nucleus</location>
    </subcellularLocation>
</comment>
<dbReference type="Pfam" id="PF00023">
    <property type="entry name" value="Ank"/>
    <property type="match status" value="1"/>
</dbReference>